<dbReference type="AlphaFoldDB" id="A0A934N5T0"/>
<sequence length="65" mass="7272">MATSVQVWEGDLYAGTLPPICALTGEATSGLDQVRYRTTPRWVVLLIFFGFVPFLVAWLLTRRVA</sequence>
<keyword evidence="1" id="KW-0812">Transmembrane</keyword>
<proteinExistence type="predicted"/>
<accession>A0A934N5T0</accession>
<keyword evidence="1" id="KW-0472">Membrane</keyword>
<dbReference type="Proteomes" id="UP000606991">
    <property type="component" value="Unassembled WGS sequence"/>
</dbReference>
<organism evidence="2 3">
    <name type="scientific">Candidatus Aeolococcus gillhamiae</name>
    <dbReference type="NCBI Taxonomy" id="3127015"/>
    <lineage>
        <taxon>Bacteria</taxon>
        <taxon>Bacillati</taxon>
        <taxon>Candidatus Dormiibacterota</taxon>
        <taxon>Candidatus Dormibacteria</taxon>
        <taxon>Candidatus Aeolococcales</taxon>
        <taxon>Candidatus Aeolococcaceae</taxon>
        <taxon>Candidatus Aeolococcus</taxon>
    </lineage>
</organism>
<keyword evidence="1" id="KW-1133">Transmembrane helix</keyword>
<protein>
    <submittedName>
        <fullName evidence="2">Uncharacterized protein</fullName>
    </submittedName>
</protein>
<feature type="transmembrane region" description="Helical" evidence="1">
    <location>
        <begin position="42"/>
        <end position="61"/>
    </location>
</feature>
<comment type="caution">
    <text evidence="2">The sequence shown here is derived from an EMBL/GenBank/DDBJ whole genome shotgun (WGS) entry which is preliminary data.</text>
</comment>
<evidence type="ECO:0000256" key="1">
    <source>
        <dbReference type="SAM" id="Phobius"/>
    </source>
</evidence>
<dbReference type="RefSeq" id="WP_337312070.1">
    <property type="nucleotide sequence ID" value="NZ_JAEKNS010000104.1"/>
</dbReference>
<gene>
    <name evidence="2" type="ORF">JF886_10070</name>
</gene>
<evidence type="ECO:0000313" key="3">
    <source>
        <dbReference type="Proteomes" id="UP000606991"/>
    </source>
</evidence>
<name>A0A934N5T0_9BACT</name>
<reference evidence="2 3" key="1">
    <citation type="submission" date="2020-10" db="EMBL/GenBank/DDBJ databases">
        <title>Ca. Dormibacterota MAGs.</title>
        <authorList>
            <person name="Montgomery K."/>
        </authorList>
    </citation>
    <scope>NUCLEOTIDE SEQUENCE [LARGE SCALE GENOMIC DNA]</scope>
    <source>
        <strain evidence="2">SC8812_S17_18</strain>
    </source>
</reference>
<feature type="non-terminal residue" evidence="2">
    <location>
        <position position="65"/>
    </location>
</feature>
<dbReference type="EMBL" id="JAEKNS010000104">
    <property type="protein sequence ID" value="MBJ7595188.1"/>
    <property type="molecule type" value="Genomic_DNA"/>
</dbReference>
<evidence type="ECO:0000313" key="2">
    <source>
        <dbReference type="EMBL" id="MBJ7595188.1"/>
    </source>
</evidence>